<comment type="caution">
    <text evidence="9">The sequence shown here is derived from an EMBL/GenBank/DDBJ whole genome shotgun (WGS) entry which is preliminary data.</text>
</comment>
<dbReference type="PANTHER" id="PTHR30561">
    <property type="entry name" value="SMR FAMILY PROTON-DEPENDENT DRUG EFFLUX TRANSPORTER SUGE"/>
    <property type="match status" value="1"/>
</dbReference>
<dbReference type="EMBL" id="JBHSXS010000046">
    <property type="protein sequence ID" value="MFC6886025.1"/>
    <property type="molecule type" value="Genomic_DNA"/>
</dbReference>
<comment type="similarity">
    <text evidence="7">Belongs to the drug/metabolite transporter (DMT) superfamily. Small multidrug resistance (SMR) (TC 2.A.7.1) family.</text>
</comment>
<evidence type="ECO:0000313" key="10">
    <source>
        <dbReference type="Proteomes" id="UP001596380"/>
    </source>
</evidence>
<dbReference type="PANTHER" id="PTHR30561:SF1">
    <property type="entry name" value="MULTIDRUG TRANSPORTER EMRE"/>
    <property type="match status" value="1"/>
</dbReference>
<accession>A0ABW2D0F1</accession>
<keyword evidence="4 7" id="KW-0812">Transmembrane</keyword>
<comment type="subcellular location">
    <subcellularLocation>
        <location evidence="1 7">Cell membrane</location>
        <topology evidence="1 7">Multi-pass membrane protein</topology>
    </subcellularLocation>
</comment>
<evidence type="ECO:0000256" key="1">
    <source>
        <dbReference type="ARBA" id="ARBA00004651"/>
    </source>
</evidence>
<dbReference type="SUPFAM" id="SSF103481">
    <property type="entry name" value="Multidrug resistance efflux transporter EmrE"/>
    <property type="match status" value="1"/>
</dbReference>
<dbReference type="Gene3D" id="1.10.3730.20">
    <property type="match status" value="1"/>
</dbReference>
<protein>
    <submittedName>
        <fullName evidence="9">DMT family transporter</fullName>
    </submittedName>
</protein>
<dbReference type="InterPro" id="IPR045324">
    <property type="entry name" value="Small_multidrug_res"/>
</dbReference>
<dbReference type="InterPro" id="IPR000390">
    <property type="entry name" value="Small_drug/metabolite_transptr"/>
</dbReference>
<evidence type="ECO:0000256" key="7">
    <source>
        <dbReference type="RuleBase" id="RU003942"/>
    </source>
</evidence>
<keyword evidence="10" id="KW-1185">Reference proteome</keyword>
<keyword evidence="5 8" id="KW-1133">Transmembrane helix</keyword>
<evidence type="ECO:0000256" key="2">
    <source>
        <dbReference type="ARBA" id="ARBA00022448"/>
    </source>
</evidence>
<feature type="transmembrane region" description="Helical" evidence="8">
    <location>
        <begin position="29"/>
        <end position="46"/>
    </location>
</feature>
<feature type="transmembrane region" description="Helical" evidence="8">
    <location>
        <begin position="84"/>
        <end position="103"/>
    </location>
</feature>
<dbReference type="Pfam" id="PF00893">
    <property type="entry name" value="Multi_Drug_Res"/>
    <property type="match status" value="1"/>
</dbReference>
<gene>
    <name evidence="9" type="ORF">ACFQKB_40135</name>
</gene>
<evidence type="ECO:0000256" key="8">
    <source>
        <dbReference type="SAM" id="Phobius"/>
    </source>
</evidence>
<keyword evidence="6 8" id="KW-0472">Membrane</keyword>
<reference evidence="10" key="1">
    <citation type="journal article" date="2019" name="Int. J. Syst. Evol. Microbiol.">
        <title>The Global Catalogue of Microorganisms (GCM) 10K type strain sequencing project: providing services to taxonomists for standard genome sequencing and annotation.</title>
        <authorList>
            <consortium name="The Broad Institute Genomics Platform"/>
            <consortium name="The Broad Institute Genome Sequencing Center for Infectious Disease"/>
            <person name="Wu L."/>
            <person name="Ma J."/>
        </authorList>
    </citation>
    <scope>NUCLEOTIDE SEQUENCE [LARGE SCALE GENOMIC DNA]</scope>
    <source>
        <strain evidence="10">JCM 3369</strain>
    </source>
</reference>
<dbReference type="InterPro" id="IPR037185">
    <property type="entry name" value="EmrE-like"/>
</dbReference>
<name>A0ABW2D0F1_9ACTN</name>
<evidence type="ECO:0000256" key="6">
    <source>
        <dbReference type="ARBA" id="ARBA00023136"/>
    </source>
</evidence>
<evidence type="ECO:0000256" key="4">
    <source>
        <dbReference type="ARBA" id="ARBA00022692"/>
    </source>
</evidence>
<organism evidence="9 10">
    <name type="scientific">Actinomadura yumaensis</name>
    <dbReference type="NCBI Taxonomy" id="111807"/>
    <lineage>
        <taxon>Bacteria</taxon>
        <taxon>Bacillati</taxon>
        <taxon>Actinomycetota</taxon>
        <taxon>Actinomycetes</taxon>
        <taxon>Streptosporangiales</taxon>
        <taxon>Thermomonosporaceae</taxon>
        <taxon>Actinomadura</taxon>
    </lineage>
</organism>
<proteinExistence type="inferred from homology"/>
<evidence type="ECO:0000313" key="9">
    <source>
        <dbReference type="EMBL" id="MFC6886025.1"/>
    </source>
</evidence>
<keyword evidence="3" id="KW-1003">Cell membrane</keyword>
<sequence length="109" mass="11036">MPYVLLGLAIVCEVTATLSLRASEGLSKLGPSAIVVVGYLVSFFLMSKALTSLNVGPVYAIWSALGTVGAFVGGVLLFEEPVRPMAIAGAVIIVLGVVVMNLGGGVSQG</sequence>
<feature type="transmembrane region" description="Helical" evidence="8">
    <location>
        <begin position="58"/>
        <end position="78"/>
    </location>
</feature>
<evidence type="ECO:0000256" key="3">
    <source>
        <dbReference type="ARBA" id="ARBA00022475"/>
    </source>
</evidence>
<keyword evidence="2" id="KW-0813">Transport</keyword>
<dbReference type="RefSeq" id="WP_160825687.1">
    <property type="nucleotide sequence ID" value="NZ_JBHSXE010000001.1"/>
</dbReference>
<evidence type="ECO:0000256" key="5">
    <source>
        <dbReference type="ARBA" id="ARBA00022989"/>
    </source>
</evidence>
<dbReference type="Proteomes" id="UP001596380">
    <property type="component" value="Unassembled WGS sequence"/>
</dbReference>